<comment type="caution">
    <text evidence="3">The sequence shown here is derived from an EMBL/GenBank/DDBJ whole genome shotgun (WGS) entry which is preliminary data.</text>
</comment>
<dbReference type="PANTHER" id="PTHR43572:SF38">
    <property type="entry name" value="PROTEIN SMAX1-LIKE 6"/>
    <property type="match status" value="1"/>
</dbReference>
<dbReference type="EMBL" id="JACGWK010000014">
    <property type="protein sequence ID" value="KAL0317083.1"/>
    <property type="molecule type" value="Genomic_DNA"/>
</dbReference>
<organism evidence="3">
    <name type="scientific">Sesamum angustifolium</name>
    <dbReference type="NCBI Taxonomy" id="2727405"/>
    <lineage>
        <taxon>Eukaryota</taxon>
        <taxon>Viridiplantae</taxon>
        <taxon>Streptophyta</taxon>
        <taxon>Embryophyta</taxon>
        <taxon>Tracheophyta</taxon>
        <taxon>Spermatophyta</taxon>
        <taxon>Magnoliopsida</taxon>
        <taxon>eudicotyledons</taxon>
        <taxon>Gunneridae</taxon>
        <taxon>Pentapetalae</taxon>
        <taxon>asterids</taxon>
        <taxon>lamiids</taxon>
        <taxon>Lamiales</taxon>
        <taxon>Pedaliaceae</taxon>
        <taxon>Sesamum</taxon>
    </lineage>
</organism>
<evidence type="ECO:0000259" key="2">
    <source>
        <dbReference type="Pfam" id="PF26587"/>
    </source>
</evidence>
<reference evidence="3" key="1">
    <citation type="submission" date="2020-06" db="EMBL/GenBank/DDBJ databases">
        <authorList>
            <person name="Li T."/>
            <person name="Hu X."/>
            <person name="Zhang T."/>
            <person name="Song X."/>
            <person name="Zhang H."/>
            <person name="Dai N."/>
            <person name="Sheng W."/>
            <person name="Hou X."/>
            <person name="Wei L."/>
        </authorList>
    </citation>
    <scope>NUCLEOTIDE SEQUENCE</scope>
    <source>
        <strain evidence="3">G01</strain>
        <tissue evidence="3">Leaf</tissue>
    </source>
</reference>
<reference evidence="3" key="2">
    <citation type="journal article" date="2024" name="Plant">
        <title>Genomic evolution and insights into agronomic trait innovations of Sesamum species.</title>
        <authorList>
            <person name="Miao H."/>
            <person name="Wang L."/>
            <person name="Qu L."/>
            <person name="Liu H."/>
            <person name="Sun Y."/>
            <person name="Le M."/>
            <person name="Wang Q."/>
            <person name="Wei S."/>
            <person name="Zheng Y."/>
            <person name="Lin W."/>
            <person name="Duan Y."/>
            <person name="Cao H."/>
            <person name="Xiong S."/>
            <person name="Wang X."/>
            <person name="Wei L."/>
            <person name="Li C."/>
            <person name="Ma Q."/>
            <person name="Ju M."/>
            <person name="Zhao R."/>
            <person name="Li G."/>
            <person name="Mu C."/>
            <person name="Tian Q."/>
            <person name="Mei H."/>
            <person name="Zhang T."/>
            <person name="Gao T."/>
            <person name="Zhang H."/>
        </authorList>
    </citation>
    <scope>NUCLEOTIDE SEQUENCE</scope>
    <source>
        <strain evidence="3">G01</strain>
    </source>
</reference>
<sequence>MNKRKLVAGSRSMDLHGSLESPKRAHKSPNSYLDLNLPAEGSEICNTCSCESDSDSSSENSRSWLDEFEGQVDQIVFFKPFDFDTLAEKLFKNMKECLQNIVGSECSLDIEPKIMLQLLASAYLFGYERVEDWIQHVLGRGFMEAIGKFSLNARSVVKLVTYDGSLPEEQPEGLLPDTIMMK</sequence>
<gene>
    <name evidence="3" type="ORF">Sangu_2122600</name>
</gene>
<protein>
    <submittedName>
        <fullName evidence="3">Protein SMAX1-LIKE 8</fullName>
    </submittedName>
</protein>
<dbReference type="PANTHER" id="PTHR43572">
    <property type="entry name" value="CHAPERONE PROTEIN CLPD, CHLOROPLASTIC"/>
    <property type="match status" value="1"/>
</dbReference>
<accession>A0AAW2LEE7</accession>
<feature type="region of interest" description="Disordered" evidence="1">
    <location>
        <begin position="1"/>
        <end position="32"/>
    </location>
</feature>
<evidence type="ECO:0000313" key="3">
    <source>
        <dbReference type="EMBL" id="KAL0317083.1"/>
    </source>
</evidence>
<dbReference type="InterPro" id="IPR051650">
    <property type="entry name" value="SL_signaling_regulator"/>
</dbReference>
<dbReference type="Pfam" id="PF26587">
    <property type="entry name" value="AAA_lid_SMAX1"/>
    <property type="match status" value="1"/>
</dbReference>
<dbReference type="AlphaFoldDB" id="A0AAW2LEE7"/>
<name>A0AAW2LEE7_9LAMI</name>
<feature type="domain" description="SMAX1-like AAA+ ATPase lid" evidence="2">
    <location>
        <begin position="82"/>
        <end position="164"/>
    </location>
</feature>
<proteinExistence type="predicted"/>
<dbReference type="InterPro" id="IPR058954">
    <property type="entry name" value="AAA_lid_SMAX1"/>
</dbReference>
<evidence type="ECO:0000256" key="1">
    <source>
        <dbReference type="SAM" id="MobiDB-lite"/>
    </source>
</evidence>